<evidence type="ECO:0008006" key="3">
    <source>
        <dbReference type="Google" id="ProtNLM"/>
    </source>
</evidence>
<evidence type="ECO:0000313" key="2">
    <source>
        <dbReference type="Proteomes" id="UP000781958"/>
    </source>
</evidence>
<accession>A0ABS4SWH7</accession>
<organism evidence="1 2">
    <name type="scientific">Azospirillum rugosum</name>
    <dbReference type="NCBI Taxonomy" id="416170"/>
    <lineage>
        <taxon>Bacteria</taxon>
        <taxon>Pseudomonadati</taxon>
        <taxon>Pseudomonadota</taxon>
        <taxon>Alphaproteobacteria</taxon>
        <taxon>Rhodospirillales</taxon>
        <taxon>Azospirillaceae</taxon>
        <taxon>Azospirillum</taxon>
    </lineage>
</organism>
<proteinExistence type="predicted"/>
<comment type="caution">
    <text evidence="1">The sequence shown here is derived from an EMBL/GenBank/DDBJ whole genome shotgun (WGS) entry which is preliminary data.</text>
</comment>
<sequence length="114" mass="11909">MALNVDTLVQQMLSAGASAFGDNWARASAYAAAEFRQIAQTIAGIESDLAQVPPAYTPEAAKLLFGMQLSSLQNTLIAEAQLIEIAVQAAIKAVLESVSGVVQQALGFDLFAPV</sequence>
<gene>
    <name evidence="1" type="ORF">J2851_006732</name>
</gene>
<reference evidence="1 2" key="1">
    <citation type="submission" date="2021-03" db="EMBL/GenBank/DDBJ databases">
        <title>Genomic Encyclopedia of Type Strains, Phase III (KMG-III): the genomes of soil and plant-associated and newly described type strains.</title>
        <authorList>
            <person name="Whitman W."/>
        </authorList>
    </citation>
    <scope>NUCLEOTIDE SEQUENCE [LARGE SCALE GENOMIC DNA]</scope>
    <source>
        <strain evidence="1 2">IMMIB AFH-6</strain>
    </source>
</reference>
<dbReference type="RefSeq" id="WP_209772729.1">
    <property type="nucleotide sequence ID" value="NZ_JAGINP010000037.1"/>
</dbReference>
<keyword evidence="2" id="KW-1185">Reference proteome</keyword>
<name>A0ABS4SWH7_9PROT</name>
<dbReference type="Proteomes" id="UP000781958">
    <property type="component" value="Unassembled WGS sequence"/>
</dbReference>
<dbReference type="EMBL" id="JAGINP010000037">
    <property type="protein sequence ID" value="MBP2296913.1"/>
    <property type="molecule type" value="Genomic_DNA"/>
</dbReference>
<protein>
    <recommendedName>
        <fullName evidence="3">Proteins of 100 residues with WXG</fullName>
    </recommendedName>
</protein>
<evidence type="ECO:0000313" key="1">
    <source>
        <dbReference type="EMBL" id="MBP2296913.1"/>
    </source>
</evidence>